<organism evidence="14 15">
    <name type="scientific">Biomphalaria glabrata</name>
    <name type="common">Bloodfluke planorb</name>
    <name type="synonym">Freshwater snail</name>
    <dbReference type="NCBI Taxonomy" id="6526"/>
    <lineage>
        <taxon>Eukaryota</taxon>
        <taxon>Metazoa</taxon>
        <taxon>Spiralia</taxon>
        <taxon>Lophotrochozoa</taxon>
        <taxon>Mollusca</taxon>
        <taxon>Gastropoda</taxon>
        <taxon>Heterobranchia</taxon>
        <taxon>Euthyneura</taxon>
        <taxon>Panpulmonata</taxon>
        <taxon>Hygrophila</taxon>
        <taxon>Lymnaeoidea</taxon>
        <taxon>Planorbidae</taxon>
        <taxon>Biomphalaria</taxon>
    </lineage>
</organism>
<keyword evidence="3 9" id="KW-0812">Transmembrane</keyword>
<accession>A0A9W3ARS4</accession>
<feature type="domain" description="TRPM tetramerisation" evidence="11">
    <location>
        <begin position="1257"/>
        <end position="1302"/>
    </location>
</feature>
<gene>
    <name evidence="15" type="primary">LOC106068544</name>
</gene>
<feature type="region of interest" description="Disordered" evidence="8">
    <location>
        <begin position="1339"/>
        <end position="1372"/>
    </location>
</feature>
<feature type="domain" description="TRPM-like" evidence="13">
    <location>
        <begin position="510"/>
        <end position="774"/>
    </location>
</feature>
<comment type="subcellular location">
    <subcellularLocation>
        <location evidence="1">Membrane</location>
        <topology evidence="1">Multi-pass membrane protein</topology>
    </subcellularLocation>
</comment>
<evidence type="ECO:0000256" key="6">
    <source>
        <dbReference type="ARBA" id="ARBA00023136"/>
    </source>
</evidence>
<evidence type="ECO:0000259" key="11">
    <source>
        <dbReference type="Pfam" id="PF16519"/>
    </source>
</evidence>
<dbReference type="GO" id="GO:0051262">
    <property type="term" value="P:protein tetramerization"/>
    <property type="evidence" value="ECO:0007669"/>
    <property type="project" value="InterPro"/>
</dbReference>
<name>A0A9W3ARS4_BIOGL</name>
<dbReference type="InterPro" id="IPR041491">
    <property type="entry name" value="TRPM_SLOG"/>
</dbReference>
<evidence type="ECO:0000256" key="5">
    <source>
        <dbReference type="ARBA" id="ARBA00023065"/>
    </source>
</evidence>
<keyword evidence="5" id="KW-0406">Ion transport</keyword>
<keyword evidence="2" id="KW-0813">Transport</keyword>
<evidence type="ECO:0000259" key="12">
    <source>
        <dbReference type="Pfam" id="PF18139"/>
    </source>
</evidence>
<evidence type="ECO:0000313" key="15">
    <source>
        <dbReference type="RefSeq" id="XP_055889869.1"/>
    </source>
</evidence>
<dbReference type="Gene3D" id="1.20.5.1010">
    <property type="entry name" value="TRPM, tetramerisation domain"/>
    <property type="match status" value="1"/>
</dbReference>
<evidence type="ECO:0000256" key="9">
    <source>
        <dbReference type="SAM" id="Phobius"/>
    </source>
</evidence>
<feature type="domain" description="Ion transport" evidence="10">
    <location>
        <begin position="928"/>
        <end position="1164"/>
    </location>
</feature>
<evidence type="ECO:0000256" key="1">
    <source>
        <dbReference type="ARBA" id="ARBA00004141"/>
    </source>
</evidence>
<feature type="transmembrane region" description="Helical" evidence="9">
    <location>
        <begin position="990"/>
        <end position="1012"/>
    </location>
</feature>
<keyword evidence="4 9" id="KW-1133">Transmembrane helix</keyword>
<proteinExistence type="predicted"/>
<keyword evidence="6 9" id="KW-0472">Membrane</keyword>
<dbReference type="Pfam" id="PF25508">
    <property type="entry name" value="TRPM2"/>
    <property type="match status" value="1"/>
</dbReference>
<feature type="transmembrane region" description="Helical" evidence="9">
    <location>
        <begin position="923"/>
        <end position="942"/>
    </location>
</feature>
<evidence type="ECO:0000256" key="3">
    <source>
        <dbReference type="ARBA" id="ARBA00022692"/>
    </source>
</evidence>
<dbReference type="PANTHER" id="PTHR13800">
    <property type="entry name" value="TRANSIENT RECEPTOR POTENTIAL CATION CHANNEL, SUBFAMILY M, MEMBER 6"/>
    <property type="match status" value="1"/>
</dbReference>
<dbReference type="GO" id="GO:0005886">
    <property type="term" value="C:plasma membrane"/>
    <property type="evidence" value="ECO:0007669"/>
    <property type="project" value="TreeGrafter"/>
</dbReference>
<evidence type="ECO:0000256" key="7">
    <source>
        <dbReference type="ARBA" id="ARBA00023303"/>
    </source>
</evidence>
<evidence type="ECO:0000313" key="14">
    <source>
        <dbReference type="Proteomes" id="UP001165740"/>
    </source>
</evidence>
<feature type="domain" description="TRPM SLOG" evidence="12">
    <location>
        <begin position="185"/>
        <end position="454"/>
    </location>
</feature>
<dbReference type="OrthoDB" id="301415at2759"/>
<keyword evidence="7" id="KW-0407">Ion channel</keyword>
<feature type="transmembrane region" description="Helical" evidence="9">
    <location>
        <begin position="1132"/>
        <end position="1154"/>
    </location>
</feature>
<dbReference type="PANTHER" id="PTHR13800:SF1">
    <property type="entry name" value="TRANSIENT RECEPTOR POTENTIAL CATION CHANNEL TRPM"/>
    <property type="match status" value="1"/>
</dbReference>
<dbReference type="InterPro" id="IPR037162">
    <property type="entry name" value="TRPM_tetra_sf"/>
</dbReference>
<dbReference type="InterPro" id="IPR057366">
    <property type="entry name" value="TRPM-like"/>
</dbReference>
<evidence type="ECO:0000256" key="4">
    <source>
        <dbReference type="ARBA" id="ARBA00022989"/>
    </source>
</evidence>
<dbReference type="Proteomes" id="UP001165740">
    <property type="component" value="Chromosome 1"/>
</dbReference>
<dbReference type="Pfam" id="PF16519">
    <property type="entry name" value="TRPM_tetra"/>
    <property type="match status" value="1"/>
</dbReference>
<reference evidence="15" key="1">
    <citation type="submission" date="2025-08" db="UniProtKB">
        <authorList>
            <consortium name="RefSeq"/>
        </authorList>
    </citation>
    <scope>IDENTIFICATION</scope>
</reference>
<protein>
    <submittedName>
        <fullName evidence="15">Transient receptor potential cation channel subfamily M member 3-like isoform X1</fullName>
    </submittedName>
</protein>
<dbReference type="InterPro" id="IPR005821">
    <property type="entry name" value="Ion_trans_dom"/>
</dbReference>
<dbReference type="GO" id="GO:0030001">
    <property type="term" value="P:metal ion transport"/>
    <property type="evidence" value="ECO:0007669"/>
    <property type="project" value="TreeGrafter"/>
</dbReference>
<evidence type="ECO:0000256" key="8">
    <source>
        <dbReference type="SAM" id="MobiDB-lite"/>
    </source>
</evidence>
<feature type="transmembrane region" description="Helical" evidence="9">
    <location>
        <begin position="1058"/>
        <end position="1078"/>
    </location>
</feature>
<dbReference type="GO" id="GO:0005261">
    <property type="term" value="F:monoatomic cation channel activity"/>
    <property type="evidence" value="ECO:0007669"/>
    <property type="project" value="UniProtKB-ARBA"/>
</dbReference>
<dbReference type="OMA" id="YFPAEDQ"/>
<dbReference type="GeneID" id="106068544"/>
<dbReference type="Pfam" id="PF00520">
    <property type="entry name" value="Ion_trans"/>
    <property type="match status" value="1"/>
</dbReference>
<evidence type="ECO:0000259" key="13">
    <source>
        <dbReference type="Pfam" id="PF25508"/>
    </source>
</evidence>
<dbReference type="Pfam" id="PF18139">
    <property type="entry name" value="LSDAT_euk"/>
    <property type="match status" value="1"/>
</dbReference>
<dbReference type="PROSITE" id="PS51257">
    <property type="entry name" value="PROKAR_LIPOPROTEIN"/>
    <property type="match status" value="1"/>
</dbReference>
<sequence>MPHRRSQERHANRKKRLSADLANIQYISSSCQHSPVYENSRIFTVGTRLSRSLPSSPIRSMSSPNLWSTAAAGMASSRTLIPKKGSRTSLTSLPAEFHSLNRQVSQRSWVERTFHRRECIKFIPSHRDHSRCACGRNEQWHIQTGASRLEPGQIEKWHPYKHTEQRVTDAYGTIEFQGGPHPSKAQYMKLSSLDTRQENVLTLLLKHWGLDLPKLLITVHGGILNFDLQPKLKRVFRKGLLKAARTTGAWIVTNGTNTGVTRHVGDAISDRTTKARNKVVAIGIAPWGIVENKEDLLGRDIVVPYHCVSSTKTNTSVLNSNHSYFLLVDNGTVGKYGGEILFRKKFEKYIAQQKICIANDFRGHGVPVICVVLEGGANTIRSVLEYVTDTPPVPVVVCDGSGRAADLLAFAHKYTMDDGTMAESLRDQLILTIQRTFMYTQEQAEKLFIELMLCVKKKELITVFRMGDREESKDIDLAILTALLKGTTANAIDQLNLALTWDRVDIARSHIFVYGQEWPEGALEVAMMDALINDRVDFVKLLLENGVSMHTFLTIPRLEDLYNSRQSPSNTLRYLVRDVKKHVPSNYRYTLPDIGLVLQHLMGGGFRAYYCRKRFRQKYHALKQTISYADFKGTSVGNIVTSIPHLMNTKQAEELFPYPFHDLMIWAVLMKRQKMALFMWQHGEEALAKALLAGKLYAAMAHEADQDDLEIELSEEFRHYADEFLGLALELLGHCYKIDDDYTQQLLTYELKNFSEQTCLGLAVIANHRQFIAHTCCQVLLNDLWIGGLRMRKNTSLKVILGIIFPPYLFALDFKSKEELQLMPQTMEEHLDELEDAASVANISMSSFSEDQDYNYNEDVADPISAMNQQSPLKENGTLGSMDGSNSAVDNTIFSHMPFRKKKSPLRMGKKVYEFYNAPITKFWAHAIGYVVFLVIYCYVILDRLKQIPTWTELYTIAFIFTMGLEKIRQIIASEPVNISMKLRVYISQLWNLLDTIGIALFSIGVILRFIPSTLIDAQIIYSVDVIFWNIRMLEIFSVNKYLGPYVKIMGKLLRDMCYFLTILFIAVTSFGVVRQTVHFQNKDVSWRLRLRNVWYYPYWMIYGELFAEEIDPCLDETATDYATHCNIYASWLAPAFMCIFLLVANILMVNLLIARFNATFIRNNANSKEIWMFQRYGLILQYEMRPILPPPFIIFTHIYLAFKYIKRRCKGKRDFYDNGLKLFLSHEDTEKLHDFEEECMEDLYREKELKHQNSSEERIKFISERVENMSLRLDDMNVKENHLRLSLSSLDHRMNRIDDLENSLDEAIRIIKLMSSKEVHGSQESLDDLPSHLHPPVYSSNSSIDGSSLHPRTYSLGSSDVGDRNAPSPMLVHSKKKTLADQLKKFTSNVRRRQLSGSDFPLDETDQFVGENVDKELLAATRNNVRFLIGLTNISNSNNSGENKPELINLNSTDQEEPSTHKQKMKNFASQAVRFVEPVVHAAYNQNERLHTLFKQPSIDVTSKLDSDTYTTTQLPEYSNSVSEANVELSPAQDEIPMTTESPILPAPSTTIGLISRKGRSSLTNQPLTLNTALANASFIPCSMPQSSACFTASNSEGLPPAAVRDLTSMFAPMIGEYTSITDNIDTSCLMDCSPPCSPASNSAMFADNYHEMDAKLKDRSAASSKQLELKQAEEMEHQRMESLIRHRLRQISQSDWIKLMRREWQHQRHSQSCCSRTSCRECKANYSGGRVRSLSSSRSRRRSRTGGAFWNCGTKEEQFWCGEPEKVHFWTRASCPEAAQRYRRRSHNRDPIFVQRSRSNTDLSAEPRHRRHTVSLQIPLLNENTARRHSVNLPISPLLDLLTHQLDMNNLAIDVDKLLDMKNKIIMSNPYLLVNSNQNLPKPPIDIFVTSPGNETCEYSSKL</sequence>
<keyword evidence="14" id="KW-1185">Reference proteome</keyword>
<dbReference type="RefSeq" id="XP_055889869.1">
    <property type="nucleotide sequence ID" value="XM_056033894.1"/>
</dbReference>
<evidence type="ECO:0000256" key="2">
    <source>
        <dbReference type="ARBA" id="ARBA00022448"/>
    </source>
</evidence>
<evidence type="ECO:0000259" key="10">
    <source>
        <dbReference type="Pfam" id="PF00520"/>
    </source>
</evidence>
<dbReference type="InterPro" id="IPR050927">
    <property type="entry name" value="TRPM"/>
</dbReference>
<dbReference type="InterPro" id="IPR032415">
    <property type="entry name" value="TRPM_tetra"/>
</dbReference>